<accession>A0ABS5YJI0</accession>
<reference evidence="1 2" key="1">
    <citation type="submission" date="2021-06" db="EMBL/GenBank/DDBJ databases">
        <title>Actinoplanes lichenicola sp. nov., and Actinoplanes ovalisporus sp. nov., isolated from lichen in Thailand.</title>
        <authorList>
            <person name="Saeng-In P."/>
            <person name="Kanchanasin P."/>
            <person name="Yuki M."/>
            <person name="Kudo T."/>
            <person name="Ohkuma M."/>
            <person name="Phongsopitanun W."/>
            <person name="Tanasupawat S."/>
        </authorList>
    </citation>
    <scope>NUCLEOTIDE SEQUENCE [LARGE SCALE GENOMIC DNA]</scope>
    <source>
        <strain evidence="1 2">NBRC 110975</strain>
    </source>
</reference>
<evidence type="ECO:0000313" key="1">
    <source>
        <dbReference type="EMBL" id="MBU2663563.1"/>
    </source>
</evidence>
<organism evidence="1 2">
    <name type="scientific">Paractinoplanes bogorensis</name>
    <dbReference type="NCBI Taxonomy" id="1610840"/>
    <lineage>
        <taxon>Bacteria</taxon>
        <taxon>Bacillati</taxon>
        <taxon>Actinomycetota</taxon>
        <taxon>Actinomycetes</taxon>
        <taxon>Micromonosporales</taxon>
        <taxon>Micromonosporaceae</taxon>
        <taxon>Paractinoplanes</taxon>
    </lineage>
</organism>
<gene>
    <name evidence="1" type="ORF">KOI35_08600</name>
</gene>
<proteinExistence type="predicted"/>
<name>A0ABS5YJI0_9ACTN</name>
<comment type="caution">
    <text evidence="1">The sequence shown here is derived from an EMBL/GenBank/DDBJ whole genome shotgun (WGS) entry which is preliminary data.</text>
</comment>
<protein>
    <submittedName>
        <fullName evidence="1">Uncharacterized protein</fullName>
    </submittedName>
</protein>
<dbReference type="Proteomes" id="UP001519654">
    <property type="component" value="Unassembled WGS sequence"/>
</dbReference>
<dbReference type="EMBL" id="JAHKKG010000002">
    <property type="protein sequence ID" value="MBU2663563.1"/>
    <property type="molecule type" value="Genomic_DNA"/>
</dbReference>
<dbReference type="RefSeq" id="WP_215785475.1">
    <property type="nucleotide sequence ID" value="NZ_JAHKKG010000002.1"/>
</dbReference>
<keyword evidence="2" id="KW-1185">Reference proteome</keyword>
<evidence type="ECO:0000313" key="2">
    <source>
        <dbReference type="Proteomes" id="UP001519654"/>
    </source>
</evidence>
<sequence length="128" mass="14086">MNESGWPDAIDLLHLLAESTGHDSGVRDAGILVAVATRPHVEMLGTVVYATPLKRSAALLHGTVAWRPLHLWNSGLGWGATFMTLARQGFDLDITPWQQMTITDEIMQGELDDIDAVADRLAPFLRIR</sequence>